<evidence type="ECO:0000313" key="3">
    <source>
        <dbReference type="Proteomes" id="UP001596074"/>
    </source>
</evidence>
<name>A0ABW1A3I7_9ACTN</name>
<gene>
    <name evidence="2" type="ORF">ACFPZN_18720</name>
</gene>
<comment type="caution">
    <text evidence="2">The sequence shown here is derived from an EMBL/GenBank/DDBJ whole genome shotgun (WGS) entry which is preliminary data.</text>
</comment>
<evidence type="ECO:0000313" key="2">
    <source>
        <dbReference type="EMBL" id="MFC5747665.1"/>
    </source>
</evidence>
<protein>
    <recommendedName>
        <fullName evidence="4">Membrane-associated oxidoreductase</fullName>
    </recommendedName>
</protein>
<dbReference type="RefSeq" id="WP_378283284.1">
    <property type="nucleotide sequence ID" value="NZ_JBHSON010000024.1"/>
</dbReference>
<evidence type="ECO:0000256" key="1">
    <source>
        <dbReference type="SAM" id="Phobius"/>
    </source>
</evidence>
<dbReference type="EMBL" id="JBHSON010000024">
    <property type="protein sequence ID" value="MFC5747665.1"/>
    <property type="molecule type" value="Genomic_DNA"/>
</dbReference>
<accession>A0ABW1A3I7</accession>
<feature type="transmembrane region" description="Helical" evidence="1">
    <location>
        <begin position="428"/>
        <end position="449"/>
    </location>
</feature>
<keyword evidence="1" id="KW-0812">Transmembrane</keyword>
<proteinExistence type="predicted"/>
<feature type="transmembrane region" description="Helical" evidence="1">
    <location>
        <begin position="400"/>
        <end position="416"/>
    </location>
</feature>
<evidence type="ECO:0008006" key="4">
    <source>
        <dbReference type="Google" id="ProtNLM"/>
    </source>
</evidence>
<keyword evidence="1" id="KW-0472">Membrane</keyword>
<organism evidence="2 3">
    <name type="scientific">Actinomadura rugatobispora</name>
    <dbReference type="NCBI Taxonomy" id="1994"/>
    <lineage>
        <taxon>Bacteria</taxon>
        <taxon>Bacillati</taxon>
        <taxon>Actinomycetota</taxon>
        <taxon>Actinomycetes</taxon>
        <taxon>Streptosporangiales</taxon>
        <taxon>Thermomonosporaceae</taxon>
        <taxon>Actinomadura</taxon>
    </lineage>
</organism>
<keyword evidence="3" id="KW-1185">Reference proteome</keyword>
<dbReference type="Proteomes" id="UP001596074">
    <property type="component" value="Unassembled WGS sequence"/>
</dbReference>
<sequence>MEINELSPAERRVWRAFPRGGTVDFRRSDDEDPEDGHAWGPERTVRAKVLRALLLTGSAEEGEVAALRVVGARITGVLDLQYATVEHAIRLWGCHFERAAILYGAHVRQLNLGRSYLPAVEAATIQVDGVMRLSECFIPGQVRLGGARLSGALFLERARLGDEDEDQGDVLHLNHAAIDDDMWARGLTVHGRIRLNGTKVSGTVNLDEAVLVNPGDTALDAKSFSVGTDMQAVGMRAQGRVNLRGTTVAGGIDLTGARLSNPGGVALRASSVIAREFWLRNTHPIEGAVNLRRSQFELLHAAPDVWPDVVKLDGLTYSALTPHLPAEQRLPLLEREEDGYVPYTYEQLAAAYRRIGDDAAARMVQLAKQRRHRATLPRYAKIWGYLQDGTVGYGFRPMRAAAWLVALLLAGTLAYAQKRPPALKPGEAPAFNALFYTFDLLLPIIDFGQEKAFKPQGWYQWLSYALILSGWILATTIAAGITRTISRQ</sequence>
<keyword evidence="1" id="KW-1133">Transmembrane helix</keyword>
<reference evidence="3" key="1">
    <citation type="journal article" date="2019" name="Int. J. Syst. Evol. Microbiol.">
        <title>The Global Catalogue of Microorganisms (GCM) 10K type strain sequencing project: providing services to taxonomists for standard genome sequencing and annotation.</title>
        <authorList>
            <consortium name="The Broad Institute Genomics Platform"/>
            <consortium name="The Broad Institute Genome Sequencing Center for Infectious Disease"/>
            <person name="Wu L."/>
            <person name="Ma J."/>
        </authorList>
    </citation>
    <scope>NUCLEOTIDE SEQUENCE [LARGE SCALE GENOMIC DNA]</scope>
    <source>
        <strain evidence="3">KCTC 42087</strain>
    </source>
</reference>
<feature type="transmembrane region" description="Helical" evidence="1">
    <location>
        <begin position="461"/>
        <end position="482"/>
    </location>
</feature>